<evidence type="ECO:0000313" key="2">
    <source>
        <dbReference type="EMBL" id="KKP47901.1"/>
    </source>
</evidence>
<feature type="region of interest" description="Disordered" evidence="1">
    <location>
        <begin position="1"/>
        <end position="25"/>
    </location>
</feature>
<name>A0A0G0A9A8_9BACT</name>
<proteinExistence type="predicted"/>
<evidence type="ECO:0000256" key="1">
    <source>
        <dbReference type="SAM" id="MobiDB-lite"/>
    </source>
</evidence>
<sequence length="70" mass="8040">MSHGKRQQSGSRHYKPHKRGGYRPRHADLSLREAELVAMAVTKPETKNELLKENDIGLQATPNFKTEREN</sequence>
<organism evidence="2 3">
    <name type="scientific">Candidatus Woesebacteria bacterium GW2011_GWA2_33_28</name>
    <dbReference type="NCBI Taxonomy" id="1618561"/>
    <lineage>
        <taxon>Bacteria</taxon>
        <taxon>Candidatus Woeseibacteriota</taxon>
    </lineage>
</organism>
<gene>
    <name evidence="2" type="ORF">UR38_C0002G0004</name>
</gene>
<protein>
    <submittedName>
        <fullName evidence="2">Uncharacterized protein</fullName>
    </submittedName>
</protein>
<dbReference type="Proteomes" id="UP000033995">
    <property type="component" value="Unassembled WGS sequence"/>
</dbReference>
<comment type="caution">
    <text evidence="2">The sequence shown here is derived from an EMBL/GenBank/DDBJ whole genome shotgun (WGS) entry which is preliminary data.</text>
</comment>
<reference evidence="2 3" key="1">
    <citation type="journal article" date="2015" name="Nature">
        <title>rRNA introns, odd ribosomes, and small enigmatic genomes across a large radiation of phyla.</title>
        <authorList>
            <person name="Brown C.T."/>
            <person name="Hug L.A."/>
            <person name="Thomas B.C."/>
            <person name="Sharon I."/>
            <person name="Castelle C.J."/>
            <person name="Singh A."/>
            <person name="Wilkins M.J."/>
            <person name="Williams K.H."/>
            <person name="Banfield J.F."/>
        </authorList>
    </citation>
    <scope>NUCLEOTIDE SEQUENCE [LARGE SCALE GENOMIC DNA]</scope>
</reference>
<evidence type="ECO:0000313" key="3">
    <source>
        <dbReference type="Proteomes" id="UP000033995"/>
    </source>
</evidence>
<dbReference type="EMBL" id="LBOZ01000002">
    <property type="protein sequence ID" value="KKP47901.1"/>
    <property type="molecule type" value="Genomic_DNA"/>
</dbReference>
<accession>A0A0G0A9A8</accession>
<feature type="compositionally biased region" description="Basic residues" evidence="1">
    <location>
        <begin position="1"/>
        <end position="24"/>
    </location>
</feature>
<dbReference type="AlphaFoldDB" id="A0A0G0A9A8"/>